<dbReference type="GO" id="GO:0035556">
    <property type="term" value="P:intracellular signal transduction"/>
    <property type="evidence" value="ECO:0007669"/>
    <property type="project" value="InterPro"/>
</dbReference>
<dbReference type="AlphaFoldDB" id="A0A2T0UM29"/>
<dbReference type="OrthoDB" id="33864at2"/>
<gene>
    <name evidence="4" type="ORF">B0I28_104148</name>
</gene>
<organism evidence="4 5">
    <name type="scientific">Glycomyces artemisiae</name>
    <dbReference type="NCBI Taxonomy" id="1076443"/>
    <lineage>
        <taxon>Bacteria</taxon>
        <taxon>Bacillati</taxon>
        <taxon>Actinomycetota</taxon>
        <taxon>Actinomycetes</taxon>
        <taxon>Glycomycetales</taxon>
        <taxon>Glycomycetaceae</taxon>
        <taxon>Glycomyces</taxon>
    </lineage>
</organism>
<dbReference type="PANTHER" id="PTHR43081">
    <property type="entry name" value="ADENYLATE CYCLASE, TERMINAL-DIFFERENTIATION SPECIFIC-RELATED"/>
    <property type="match status" value="1"/>
</dbReference>
<dbReference type="PANTHER" id="PTHR43081:SF1">
    <property type="entry name" value="ADENYLATE CYCLASE, TERMINAL-DIFFERENTIATION SPECIFIC"/>
    <property type="match status" value="1"/>
</dbReference>
<dbReference type="InterPro" id="IPR029787">
    <property type="entry name" value="Nucleotide_cyclase"/>
</dbReference>
<name>A0A2T0UM29_9ACTN</name>
<feature type="compositionally biased region" description="Basic residues" evidence="2">
    <location>
        <begin position="675"/>
        <end position="687"/>
    </location>
</feature>
<protein>
    <submittedName>
        <fullName evidence="4">Class 3 adenylate cyclase</fullName>
    </submittedName>
</protein>
<dbReference type="Proteomes" id="UP000238176">
    <property type="component" value="Unassembled WGS sequence"/>
</dbReference>
<dbReference type="SUPFAM" id="SSF52540">
    <property type="entry name" value="P-loop containing nucleoside triphosphate hydrolases"/>
    <property type="match status" value="1"/>
</dbReference>
<evidence type="ECO:0000313" key="5">
    <source>
        <dbReference type="Proteomes" id="UP000238176"/>
    </source>
</evidence>
<comment type="caution">
    <text evidence="4">The sequence shown here is derived from an EMBL/GenBank/DDBJ whole genome shotgun (WGS) entry which is preliminary data.</text>
</comment>
<proteinExistence type="inferred from homology"/>
<keyword evidence="5" id="KW-1185">Reference proteome</keyword>
<feature type="region of interest" description="Disordered" evidence="2">
    <location>
        <begin position="224"/>
        <end position="258"/>
    </location>
</feature>
<reference evidence="4 5" key="1">
    <citation type="submission" date="2018-03" db="EMBL/GenBank/DDBJ databases">
        <title>Genomic Encyclopedia of Type Strains, Phase III (KMG-III): the genomes of soil and plant-associated and newly described type strains.</title>
        <authorList>
            <person name="Whitman W."/>
        </authorList>
    </citation>
    <scope>NUCLEOTIDE SEQUENCE [LARGE SCALE GENOMIC DNA]</scope>
    <source>
        <strain evidence="4 5">CGMCC 4.7067</strain>
    </source>
</reference>
<accession>A0A2T0UM29</accession>
<feature type="compositionally biased region" description="Basic and acidic residues" evidence="2">
    <location>
        <begin position="1"/>
        <end position="18"/>
    </location>
</feature>
<sequence length="698" mass="73093">MLGTERPDRPNPCERDGVRPLANAAPAYPAQSDVAGLPAAAGRADEGAGGPIDPALLPAGDVTFLFTDIEGSTRLASGLGAERYRVVLHRHRALVREVLKEHGGVEIDTEGDSFFVAFHDAASACAAASGIQAALQSAHWPDHGSGPLRPRVRMGLHTGEAWPSAGGYATPEVHKTARICSAAHGDQILASAACAAAAGLPPTRVRRLGDFELRGLPGATELVQIDTPGLPESFPPPASRPRRHNLPHALKPPVERPEDARELDRAFAVSRMVALSGLPGCGKTVFAKAWARKRLACYEHGVWYSDTGPDLGRALLDALDLRSEPLRDPMATVTDHFRDRRALLVVDGADRLGAERRAELLVLLESCPELHLLAVGRRPVDLPGAVKRSLDLPAGTVGASMLAGFCEDRGAPWTAADCRGLAAAVENFPPALLALADLVALASPQAALRRLRDDPVAVLDSGGRFRAAIDDAVAAISGPARAVLLELAARERGASVDEVLDLCRQRDGSLEALVELVDAALVVIERPAMDQAVYRVPAPLRWLLAGPDAAPGPVNDPAPAAPLDLAERLVHPVPFNAPRLRAVALHRCCGPAGTAGPLSPCRPRSALAVGARPAGGGPAGPIRPGPPPLFRVTRTARGGRSVGPAREAGPVRSPGWVGAWDGTTTNPAHPPSGRRASRPPCRPRRTPAPRGACAMLGP</sequence>
<feature type="domain" description="Guanylate cyclase" evidence="3">
    <location>
        <begin position="63"/>
        <end position="159"/>
    </location>
</feature>
<dbReference type="CDD" id="cd07302">
    <property type="entry name" value="CHD"/>
    <property type="match status" value="1"/>
</dbReference>
<dbReference type="InterPro" id="IPR050697">
    <property type="entry name" value="Adenylyl/Guanylyl_Cyclase_3/4"/>
</dbReference>
<dbReference type="GO" id="GO:0016887">
    <property type="term" value="F:ATP hydrolysis activity"/>
    <property type="evidence" value="ECO:0007669"/>
    <property type="project" value="InterPro"/>
</dbReference>
<dbReference type="GO" id="GO:0009190">
    <property type="term" value="P:cyclic nucleotide biosynthetic process"/>
    <property type="evidence" value="ECO:0007669"/>
    <property type="project" value="InterPro"/>
</dbReference>
<evidence type="ECO:0000313" key="4">
    <source>
        <dbReference type="EMBL" id="PRY58993.1"/>
    </source>
</evidence>
<feature type="region of interest" description="Disordered" evidence="2">
    <location>
        <begin position="1"/>
        <end position="29"/>
    </location>
</feature>
<evidence type="ECO:0000256" key="1">
    <source>
        <dbReference type="ARBA" id="ARBA00005381"/>
    </source>
</evidence>
<comment type="similarity">
    <text evidence="1">Belongs to the adenylyl cyclase class-3 family.</text>
</comment>
<dbReference type="SUPFAM" id="SSF55073">
    <property type="entry name" value="Nucleotide cyclase"/>
    <property type="match status" value="1"/>
</dbReference>
<dbReference type="PROSITE" id="PS50125">
    <property type="entry name" value="GUANYLATE_CYCLASE_2"/>
    <property type="match status" value="1"/>
</dbReference>
<dbReference type="InterPro" id="IPR049945">
    <property type="entry name" value="AAA_22"/>
</dbReference>
<dbReference type="SMART" id="SM00044">
    <property type="entry name" value="CYCc"/>
    <property type="match status" value="1"/>
</dbReference>
<dbReference type="Gene3D" id="3.40.50.300">
    <property type="entry name" value="P-loop containing nucleotide triphosphate hydrolases"/>
    <property type="match status" value="1"/>
</dbReference>
<dbReference type="InterPro" id="IPR001054">
    <property type="entry name" value="A/G_cyclase"/>
</dbReference>
<dbReference type="Gene3D" id="3.30.70.1230">
    <property type="entry name" value="Nucleotide cyclase"/>
    <property type="match status" value="1"/>
</dbReference>
<dbReference type="Pfam" id="PF13401">
    <property type="entry name" value="AAA_22"/>
    <property type="match status" value="1"/>
</dbReference>
<feature type="region of interest" description="Disordered" evidence="2">
    <location>
        <begin position="638"/>
        <end position="698"/>
    </location>
</feature>
<dbReference type="Pfam" id="PF00211">
    <property type="entry name" value="Guanylate_cyc"/>
    <property type="match status" value="1"/>
</dbReference>
<dbReference type="EMBL" id="PVTJ01000004">
    <property type="protein sequence ID" value="PRY58993.1"/>
    <property type="molecule type" value="Genomic_DNA"/>
</dbReference>
<evidence type="ECO:0000259" key="3">
    <source>
        <dbReference type="PROSITE" id="PS50125"/>
    </source>
</evidence>
<feature type="compositionally biased region" description="Low complexity" evidence="2">
    <location>
        <begin position="688"/>
        <end position="698"/>
    </location>
</feature>
<evidence type="ECO:0000256" key="2">
    <source>
        <dbReference type="SAM" id="MobiDB-lite"/>
    </source>
</evidence>
<dbReference type="InterPro" id="IPR027417">
    <property type="entry name" value="P-loop_NTPase"/>
</dbReference>
<dbReference type="GO" id="GO:0004016">
    <property type="term" value="F:adenylate cyclase activity"/>
    <property type="evidence" value="ECO:0007669"/>
    <property type="project" value="UniProtKB-ARBA"/>
</dbReference>